<dbReference type="SUPFAM" id="SSF46955">
    <property type="entry name" value="Putative DNA-binding domain"/>
    <property type="match status" value="1"/>
</dbReference>
<dbReference type="PROSITE" id="PS50937">
    <property type="entry name" value="HTH_MERR_2"/>
    <property type="match status" value="1"/>
</dbReference>
<keyword evidence="3" id="KW-0175">Coiled coil</keyword>
<accession>A0ABQ2NQY7</accession>
<evidence type="ECO:0000256" key="1">
    <source>
        <dbReference type="ARBA" id="ARBA00023015"/>
    </source>
</evidence>
<protein>
    <recommendedName>
        <fullName evidence="4">HTH merR-type domain-containing protein</fullName>
    </recommendedName>
</protein>
<organism evidence="5 6">
    <name type="scientific">Oceanobacillus neutriphilus</name>
    <dbReference type="NCBI Taxonomy" id="531815"/>
    <lineage>
        <taxon>Bacteria</taxon>
        <taxon>Bacillati</taxon>
        <taxon>Bacillota</taxon>
        <taxon>Bacilli</taxon>
        <taxon>Bacillales</taxon>
        <taxon>Bacillaceae</taxon>
        <taxon>Oceanobacillus</taxon>
    </lineage>
</organism>
<proteinExistence type="predicted"/>
<sequence length="90" mass="10867">MDAIMKLKQTGFSLNEIKTLLDWSKDADHERQLTKEEIKNLKQIKSLFQNKYRQMLEQEKQIKEIKHVLKRADYKIDYLLEKNKQESVSL</sequence>
<name>A0ABQ2NQY7_9BACI</name>
<dbReference type="Gene3D" id="1.10.1660.10">
    <property type="match status" value="1"/>
</dbReference>
<dbReference type="InterPro" id="IPR000551">
    <property type="entry name" value="MerR-type_HTH_dom"/>
</dbReference>
<keyword evidence="2" id="KW-0804">Transcription</keyword>
<dbReference type="InterPro" id="IPR015358">
    <property type="entry name" value="Tscrpt_reg_MerR_DNA-bd"/>
</dbReference>
<dbReference type="Pfam" id="PF09278">
    <property type="entry name" value="MerR-DNA-bind"/>
    <property type="match status" value="1"/>
</dbReference>
<feature type="coiled-coil region" evidence="3">
    <location>
        <begin position="24"/>
        <end position="58"/>
    </location>
</feature>
<dbReference type="InterPro" id="IPR009061">
    <property type="entry name" value="DNA-bd_dom_put_sf"/>
</dbReference>
<evidence type="ECO:0000256" key="3">
    <source>
        <dbReference type="SAM" id="Coils"/>
    </source>
</evidence>
<evidence type="ECO:0000259" key="4">
    <source>
        <dbReference type="PROSITE" id="PS50937"/>
    </source>
</evidence>
<evidence type="ECO:0000256" key="2">
    <source>
        <dbReference type="ARBA" id="ARBA00023163"/>
    </source>
</evidence>
<gene>
    <name evidence="5" type="ORF">GCM10011346_14430</name>
</gene>
<keyword evidence="1" id="KW-0805">Transcription regulation</keyword>
<evidence type="ECO:0000313" key="6">
    <source>
        <dbReference type="Proteomes" id="UP000641206"/>
    </source>
</evidence>
<evidence type="ECO:0000313" key="5">
    <source>
        <dbReference type="EMBL" id="GGP09611.1"/>
    </source>
</evidence>
<feature type="domain" description="HTH merR-type" evidence="4">
    <location>
        <begin position="1"/>
        <end position="23"/>
    </location>
</feature>
<dbReference type="Proteomes" id="UP000641206">
    <property type="component" value="Unassembled WGS sequence"/>
</dbReference>
<comment type="caution">
    <text evidence="5">The sequence shown here is derived from an EMBL/GenBank/DDBJ whole genome shotgun (WGS) entry which is preliminary data.</text>
</comment>
<reference evidence="6" key="1">
    <citation type="journal article" date="2019" name="Int. J. Syst. Evol. Microbiol.">
        <title>The Global Catalogue of Microorganisms (GCM) 10K type strain sequencing project: providing services to taxonomists for standard genome sequencing and annotation.</title>
        <authorList>
            <consortium name="The Broad Institute Genomics Platform"/>
            <consortium name="The Broad Institute Genome Sequencing Center for Infectious Disease"/>
            <person name="Wu L."/>
            <person name="Ma J."/>
        </authorList>
    </citation>
    <scope>NUCLEOTIDE SEQUENCE [LARGE SCALE GENOMIC DNA]</scope>
    <source>
        <strain evidence="6">CGMCC 1.7693</strain>
    </source>
</reference>
<dbReference type="EMBL" id="BMLW01000003">
    <property type="protein sequence ID" value="GGP09611.1"/>
    <property type="molecule type" value="Genomic_DNA"/>
</dbReference>
<keyword evidence="6" id="KW-1185">Reference proteome</keyword>